<gene>
    <name evidence="1" type="ORF">L9F63_003050</name>
</gene>
<accession>A0AAD7ZQN9</accession>
<feature type="non-terminal residue" evidence="1">
    <location>
        <position position="122"/>
    </location>
</feature>
<organism evidence="1 2">
    <name type="scientific">Diploptera punctata</name>
    <name type="common">Pacific beetle cockroach</name>
    <dbReference type="NCBI Taxonomy" id="6984"/>
    <lineage>
        <taxon>Eukaryota</taxon>
        <taxon>Metazoa</taxon>
        <taxon>Ecdysozoa</taxon>
        <taxon>Arthropoda</taxon>
        <taxon>Hexapoda</taxon>
        <taxon>Insecta</taxon>
        <taxon>Pterygota</taxon>
        <taxon>Neoptera</taxon>
        <taxon>Polyneoptera</taxon>
        <taxon>Dictyoptera</taxon>
        <taxon>Blattodea</taxon>
        <taxon>Blaberoidea</taxon>
        <taxon>Blaberidae</taxon>
        <taxon>Diplopterinae</taxon>
        <taxon>Diploptera</taxon>
    </lineage>
</organism>
<dbReference type="Proteomes" id="UP001233999">
    <property type="component" value="Unassembled WGS sequence"/>
</dbReference>
<evidence type="ECO:0000313" key="1">
    <source>
        <dbReference type="EMBL" id="KAJ9585159.1"/>
    </source>
</evidence>
<sequence length="122" mass="13784">GEPPSSYNIHVKPYNLTDNFCNKSLDYYKHINDKEAMNASVPEFLDVVHDLRIIPGCSYKIVVESNPHNGKKNASLYYTVPESKIVGNNVSTIYTVFIQKTVLNRKVTMYDQGCVGIVINLK</sequence>
<evidence type="ECO:0000313" key="2">
    <source>
        <dbReference type="Proteomes" id="UP001233999"/>
    </source>
</evidence>
<name>A0AAD7ZQN9_DIPPU</name>
<reference evidence="1" key="1">
    <citation type="journal article" date="2023" name="IScience">
        <title>Live-bearing cockroach genome reveals convergent evolutionary mechanisms linked to viviparity in insects and beyond.</title>
        <authorList>
            <person name="Fouks B."/>
            <person name="Harrison M.C."/>
            <person name="Mikhailova A.A."/>
            <person name="Marchal E."/>
            <person name="English S."/>
            <person name="Carruthers M."/>
            <person name="Jennings E.C."/>
            <person name="Chiamaka E.L."/>
            <person name="Frigard R.A."/>
            <person name="Pippel M."/>
            <person name="Attardo G.M."/>
            <person name="Benoit J.B."/>
            <person name="Bornberg-Bauer E."/>
            <person name="Tobe S.S."/>
        </authorList>
    </citation>
    <scope>NUCLEOTIDE SEQUENCE</scope>
    <source>
        <strain evidence="1">Stay&amp;Tobe</strain>
    </source>
</reference>
<reference evidence="1" key="2">
    <citation type="submission" date="2023-05" db="EMBL/GenBank/DDBJ databases">
        <authorList>
            <person name="Fouks B."/>
        </authorList>
    </citation>
    <scope>NUCLEOTIDE SEQUENCE</scope>
    <source>
        <strain evidence="1">Stay&amp;Tobe</strain>
        <tissue evidence="1">Testes</tissue>
    </source>
</reference>
<feature type="non-terminal residue" evidence="1">
    <location>
        <position position="1"/>
    </location>
</feature>
<protein>
    <submittedName>
        <fullName evidence="1">Uncharacterized protein</fullName>
    </submittedName>
</protein>
<comment type="caution">
    <text evidence="1">The sequence shown here is derived from an EMBL/GenBank/DDBJ whole genome shotgun (WGS) entry which is preliminary data.</text>
</comment>
<dbReference type="EMBL" id="JASPKZ010007295">
    <property type="protein sequence ID" value="KAJ9585159.1"/>
    <property type="molecule type" value="Genomic_DNA"/>
</dbReference>
<proteinExistence type="predicted"/>
<keyword evidence="2" id="KW-1185">Reference proteome</keyword>
<dbReference type="AlphaFoldDB" id="A0AAD7ZQN9"/>